<gene>
    <name evidence="2" type="ORF">UR54_C0010G0010</name>
</gene>
<feature type="region of interest" description="Disordered" evidence="1">
    <location>
        <begin position="110"/>
        <end position="149"/>
    </location>
</feature>
<dbReference type="AlphaFoldDB" id="A0A0G0DZW9"/>
<accession>A0A0G0DZW9</accession>
<evidence type="ECO:0000313" key="2">
    <source>
        <dbReference type="EMBL" id="KKP60617.1"/>
    </source>
</evidence>
<reference evidence="2 3" key="1">
    <citation type="journal article" date="2015" name="Nature">
        <title>rRNA introns, odd ribosomes, and small enigmatic genomes across a large radiation of phyla.</title>
        <authorList>
            <person name="Brown C.T."/>
            <person name="Hug L.A."/>
            <person name="Thomas B.C."/>
            <person name="Sharon I."/>
            <person name="Castelle C.J."/>
            <person name="Singh A."/>
            <person name="Wilkins M.J."/>
            <person name="Williams K.H."/>
            <person name="Banfield J.F."/>
        </authorList>
    </citation>
    <scope>NUCLEOTIDE SEQUENCE [LARGE SCALE GENOMIC DNA]</scope>
</reference>
<name>A0A0G0DZW9_9BACT</name>
<sequence length="149" mass="16786">MLTLINKYQDGVRLDGGEPRASEFVKRCLTRYGLPGAFQSYVRINERRAEKQRELLESNFGGEKKKSDRAKKVENTLLSLLFEFVVTPVETVATMVGQGKQIETFNQSLGAADWGDNRGDDPSSGSAHSEWRSRGSNEGNDNWGRDRDR</sequence>
<evidence type="ECO:0000313" key="3">
    <source>
        <dbReference type="Proteomes" id="UP000034688"/>
    </source>
</evidence>
<organism evidence="2 3">
    <name type="scientific">Candidatus Roizmanbacteria bacterium GW2011_GWA2_34_18</name>
    <dbReference type="NCBI Taxonomy" id="1618477"/>
    <lineage>
        <taxon>Bacteria</taxon>
        <taxon>Candidatus Roizmaniibacteriota</taxon>
    </lineage>
</organism>
<dbReference type="EMBL" id="LBPP01000010">
    <property type="protein sequence ID" value="KKP60617.1"/>
    <property type="molecule type" value="Genomic_DNA"/>
</dbReference>
<protein>
    <submittedName>
        <fullName evidence="2">Uncharacterized protein</fullName>
    </submittedName>
</protein>
<proteinExistence type="predicted"/>
<dbReference type="Proteomes" id="UP000034688">
    <property type="component" value="Unassembled WGS sequence"/>
</dbReference>
<evidence type="ECO:0000256" key="1">
    <source>
        <dbReference type="SAM" id="MobiDB-lite"/>
    </source>
</evidence>
<comment type="caution">
    <text evidence="2">The sequence shown here is derived from an EMBL/GenBank/DDBJ whole genome shotgun (WGS) entry which is preliminary data.</text>
</comment>